<dbReference type="Proteomes" id="UP000075886">
    <property type="component" value="Unassembled WGS sequence"/>
</dbReference>
<proteinExistence type="predicted"/>
<protein>
    <submittedName>
        <fullName evidence="1">Uncharacterized protein</fullName>
    </submittedName>
</protein>
<evidence type="ECO:0000313" key="1">
    <source>
        <dbReference type="EnsemblMetazoa" id="AFAF012239-PA"/>
    </source>
</evidence>
<dbReference type="VEuPathDB" id="VectorBase:AFAF012239"/>
<sequence length="563" mass="63279">MGRKRPSPSLASVGKMFGVLAFRNMNTESSALNVQQSPSSSPSMEQMLWSTVCSSVCSSNRSAASRRIWFILQIVTAGNGMFLISEEHLDEHQTLNTTHYRLGFQPISNSNNIPTRFSFRDKTRTRKFFRYATPKSQQPGGLFNSPHKHHASVGALNDRGHLGDVAFEHIDVQRSNAHVRSMLPEHLVPVATAPDPRGNSDPIDGASVQGFIARDAANATSHLHPLYALQDGLREIEDHPQAGELQHVGRVVAARAVLERIEQMLAAQVERVDRVLVRDGRHEILVRQRASTERGAQATVVGDADRGSTNASATKLPKLHSPVRQAGFERNTFELPTGPYDLPVLVEEHLEVSEVLGKRSRLYDQHLSPRRLLYDVRIHIGRFVWPTGNVARVEQRKPNALRHTERVRRMVYDTNDTNFTSTTLQHDASLILPLQRRLLAIVNVRHHHRAVDCLQKRHQTFHTVVELVIAERHGVGWQQIQEVRCHIPPQKCVPDRALEAVTRVQVHGIPIGVLLLERFDAGYDTSVPADAAFPFVGFAARRHRVRLLETGVKIVQVDDRQRI</sequence>
<evidence type="ECO:0000313" key="2">
    <source>
        <dbReference type="Proteomes" id="UP000075886"/>
    </source>
</evidence>
<dbReference type="AlphaFoldDB" id="A0A182QKU2"/>
<keyword evidence="2" id="KW-1185">Reference proteome</keyword>
<dbReference type="EMBL" id="AXCN02000266">
    <property type="status" value="NOT_ANNOTATED_CDS"/>
    <property type="molecule type" value="Genomic_DNA"/>
</dbReference>
<reference evidence="1" key="2">
    <citation type="submission" date="2020-05" db="UniProtKB">
        <authorList>
            <consortium name="EnsemblMetazoa"/>
        </authorList>
    </citation>
    <scope>IDENTIFICATION</scope>
    <source>
        <strain evidence="1">FAR1</strain>
    </source>
</reference>
<name>A0A182QKU2_9DIPT</name>
<reference evidence="2" key="1">
    <citation type="submission" date="2014-01" db="EMBL/GenBank/DDBJ databases">
        <title>The Genome Sequence of Anopheles farauti FAR1 (V2).</title>
        <authorList>
            <consortium name="The Broad Institute Genomics Platform"/>
            <person name="Neafsey D.E."/>
            <person name="Besansky N."/>
            <person name="Howell P."/>
            <person name="Walton C."/>
            <person name="Young S.K."/>
            <person name="Zeng Q."/>
            <person name="Gargeya S."/>
            <person name="Fitzgerald M."/>
            <person name="Haas B."/>
            <person name="Abouelleil A."/>
            <person name="Allen A.W."/>
            <person name="Alvarado L."/>
            <person name="Arachchi H.M."/>
            <person name="Berlin A.M."/>
            <person name="Chapman S.B."/>
            <person name="Gainer-Dewar J."/>
            <person name="Goldberg J."/>
            <person name="Griggs A."/>
            <person name="Gujja S."/>
            <person name="Hansen M."/>
            <person name="Howarth C."/>
            <person name="Imamovic A."/>
            <person name="Ireland A."/>
            <person name="Larimer J."/>
            <person name="McCowan C."/>
            <person name="Murphy C."/>
            <person name="Pearson M."/>
            <person name="Poon T.W."/>
            <person name="Priest M."/>
            <person name="Roberts A."/>
            <person name="Saif S."/>
            <person name="Shea T."/>
            <person name="Sisk P."/>
            <person name="Sykes S."/>
            <person name="Wortman J."/>
            <person name="Nusbaum C."/>
            <person name="Birren B."/>
        </authorList>
    </citation>
    <scope>NUCLEOTIDE SEQUENCE [LARGE SCALE GENOMIC DNA]</scope>
    <source>
        <strain evidence="2">FAR1</strain>
    </source>
</reference>
<dbReference type="EnsemblMetazoa" id="AFAF012239-RA">
    <property type="protein sequence ID" value="AFAF012239-PA"/>
    <property type="gene ID" value="AFAF012239"/>
</dbReference>
<accession>A0A182QKU2</accession>
<organism evidence="1 2">
    <name type="scientific">Anopheles farauti</name>
    <dbReference type="NCBI Taxonomy" id="69004"/>
    <lineage>
        <taxon>Eukaryota</taxon>
        <taxon>Metazoa</taxon>
        <taxon>Ecdysozoa</taxon>
        <taxon>Arthropoda</taxon>
        <taxon>Hexapoda</taxon>
        <taxon>Insecta</taxon>
        <taxon>Pterygota</taxon>
        <taxon>Neoptera</taxon>
        <taxon>Endopterygota</taxon>
        <taxon>Diptera</taxon>
        <taxon>Nematocera</taxon>
        <taxon>Culicoidea</taxon>
        <taxon>Culicidae</taxon>
        <taxon>Anophelinae</taxon>
        <taxon>Anopheles</taxon>
    </lineage>
</organism>